<dbReference type="RefSeq" id="WP_189963448.1">
    <property type="nucleotide sequence ID" value="NZ_BMUA01000008.1"/>
</dbReference>
<organism evidence="1 2">
    <name type="scientific">Streptomyces violascens</name>
    <dbReference type="NCBI Taxonomy" id="67381"/>
    <lineage>
        <taxon>Bacteria</taxon>
        <taxon>Bacillati</taxon>
        <taxon>Actinomycetota</taxon>
        <taxon>Actinomycetes</taxon>
        <taxon>Kitasatosporales</taxon>
        <taxon>Streptomycetaceae</taxon>
        <taxon>Streptomyces</taxon>
    </lineage>
</organism>
<comment type="caution">
    <text evidence="1">The sequence shown here is derived from an EMBL/GenBank/DDBJ whole genome shotgun (WGS) entry which is preliminary data.</text>
</comment>
<evidence type="ECO:0000313" key="2">
    <source>
        <dbReference type="Proteomes" id="UP001050808"/>
    </source>
</evidence>
<proteinExistence type="predicted"/>
<keyword evidence="2" id="KW-1185">Reference proteome</keyword>
<accession>A0ABQ3QXC0</accession>
<dbReference type="EMBL" id="BNDY01000017">
    <property type="protein sequence ID" value="GHI41926.1"/>
    <property type="molecule type" value="Genomic_DNA"/>
</dbReference>
<sequence>MTVWLAGQRVTAALLNNDAGQWTAYTPTWTSSGGAAPSLGNGTLDGEYSLNGSTCTVRIGLIGGSTTTWGGGQHRFNLPFTAASLVNSNFAWMGAAVGTDAGNAYYPGVCRVFSGGTFVMPLSPTTSTGSAPGEWNATRPFTWGNGDYMALEVTYKPA</sequence>
<evidence type="ECO:0000313" key="1">
    <source>
        <dbReference type="EMBL" id="GHI41926.1"/>
    </source>
</evidence>
<reference evidence="1" key="1">
    <citation type="submission" date="2024-05" db="EMBL/GenBank/DDBJ databases">
        <title>Whole genome shotgun sequence of Streptomyces violascens NBRC 12920.</title>
        <authorList>
            <person name="Komaki H."/>
            <person name="Tamura T."/>
        </authorList>
    </citation>
    <scope>NUCLEOTIDE SEQUENCE</scope>
    <source>
        <strain evidence="1">NBRC 12920</strain>
    </source>
</reference>
<protein>
    <submittedName>
        <fullName evidence="1">Uncharacterized protein</fullName>
    </submittedName>
</protein>
<gene>
    <name evidence="1" type="ORF">Sviol_63340</name>
</gene>
<dbReference type="Proteomes" id="UP001050808">
    <property type="component" value="Unassembled WGS sequence"/>
</dbReference>
<name>A0ABQ3QXC0_9ACTN</name>